<dbReference type="NCBIfam" id="TIGR01091">
    <property type="entry name" value="upp"/>
    <property type="match status" value="1"/>
</dbReference>
<dbReference type="AlphaFoldDB" id="A0A1X1WUB5"/>
<evidence type="ECO:0000256" key="12">
    <source>
        <dbReference type="ARBA" id="ARBA00072146"/>
    </source>
</evidence>
<gene>
    <name evidence="15" type="ORF">AWC12_08015</name>
</gene>
<comment type="cofactor">
    <cofactor evidence="1">
        <name>Mg(2+)</name>
        <dbReference type="ChEBI" id="CHEBI:18420"/>
    </cofactor>
</comment>
<dbReference type="Pfam" id="PF14681">
    <property type="entry name" value="UPRTase"/>
    <property type="match status" value="1"/>
</dbReference>
<evidence type="ECO:0000256" key="13">
    <source>
        <dbReference type="NCBIfam" id="TIGR01091"/>
    </source>
</evidence>
<evidence type="ECO:0000256" key="5">
    <source>
        <dbReference type="ARBA" id="ARBA00022533"/>
    </source>
</evidence>
<evidence type="ECO:0000256" key="4">
    <source>
        <dbReference type="ARBA" id="ARBA00011894"/>
    </source>
</evidence>
<comment type="catalytic activity">
    <reaction evidence="10">
        <text>UMP + diphosphate = 5-phospho-alpha-D-ribose 1-diphosphate + uracil</text>
        <dbReference type="Rhea" id="RHEA:13017"/>
        <dbReference type="ChEBI" id="CHEBI:17568"/>
        <dbReference type="ChEBI" id="CHEBI:33019"/>
        <dbReference type="ChEBI" id="CHEBI:57865"/>
        <dbReference type="ChEBI" id="CHEBI:58017"/>
        <dbReference type="EC" id="2.4.2.9"/>
    </reaction>
</comment>
<keyword evidence="9" id="KW-0342">GTP-binding</keyword>
<evidence type="ECO:0000256" key="10">
    <source>
        <dbReference type="ARBA" id="ARBA00052919"/>
    </source>
</evidence>
<evidence type="ECO:0000313" key="15">
    <source>
        <dbReference type="EMBL" id="ORV90132.1"/>
    </source>
</evidence>
<dbReference type="GO" id="GO:0005737">
    <property type="term" value="C:cytoplasm"/>
    <property type="evidence" value="ECO:0007669"/>
    <property type="project" value="UniProtKB-ARBA"/>
</dbReference>
<keyword evidence="8" id="KW-0547">Nucleotide-binding</keyword>
<dbReference type="CDD" id="cd06223">
    <property type="entry name" value="PRTases_typeI"/>
    <property type="match status" value="1"/>
</dbReference>
<evidence type="ECO:0000256" key="11">
    <source>
        <dbReference type="ARBA" id="ARBA00056901"/>
    </source>
</evidence>
<evidence type="ECO:0000313" key="16">
    <source>
        <dbReference type="Proteomes" id="UP000193622"/>
    </source>
</evidence>
<dbReference type="SUPFAM" id="SSF53271">
    <property type="entry name" value="PRTase-like"/>
    <property type="match status" value="1"/>
</dbReference>
<evidence type="ECO:0000256" key="1">
    <source>
        <dbReference type="ARBA" id="ARBA00001946"/>
    </source>
</evidence>
<evidence type="ECO:0000256" key="3">
    <source>
        <dbReference type="ARBA" id="ARBA00009516"/>
    </source>
</evidence>
<dbReference type="GO" id="GO:0006223">
    <property type="term" value="P:uracil salvage"/>
    <property type="evidence" value="ECO:0007669"/>
    <property type="project" value="InterPro"/>
</dbReference>
<evidence type="ECO:0000256" key="6">
    <source>
        <dbReference type="ARBA" id="ARBA00022676"/>
    </source>
</evidence>
<protein>
    <recommendedName>
        <fullName evidence="12 13">Uracil phosphoribosyltransferase</fullName>
        <ecNumber evidence="4 13">2.4.2.9</ecNumber>
    </recommendedName>
</protein>
<proteinExistence type="inferred from homology"/>
<reference evidence="15 16" key="1">
    <citation type="submission" date="2016-01" db="EMBL/GenBank/DDBJ databases">
        <title>The new phylogeny of the genus Mycobacterium.</title>
        <authorList>
            <person name="Tarcisio F."/>
            <person name="Conor M."/>
            <person name="Antonella G."/>
            <person name="Elisabetta G."/>
            <person name="Giulia F.S."/>
            <person name="Sara T."/>
            <person name="Anna F."/>
            <person name="Clotilde B."/>
            <person name="Roberto B."/>
            <person name="Veronica D.S."/>
            <person name="Fabio R."/>
            <person name="Monica P."/>
            <person name="Olivier J."/>
            <person name="Enrico T."/>
            <person name="Nicola S."/>
        </authorList>
    </citation>
    <scope>NUCLEOTIDE SEQUENCE [LARGE SCALE GENOMIC DNA]</scope>
    <source>
        <strain evidence="15 16">DSM 45541</strain>
    </source>
</reference>
<evidence type="ECO:0000256" key="8">
    <source>
        <dbReference type="ARBA" id="ARBA00022741"/>
    </source>
</evidence>
<organism evidence="15 16">
    <name type="scientific">Mycolicibacterium iranicum</name>
    <name type="common">Mycobacterium iranicum</name>
    <dbReference type="NCBI Taxonomy" id="912594"/>
    <lineage>
        <taxon>Bacteria</taxon>
        <taxon>Bacillati</taxon>
        <taxon>Actinomycetota</taxon>
        <taxon>Actinomycetes</taxon>
        <taxon>Mycobacteriales</taxon>
        <taxon>Mycobacteriaceae</taxon>
        <taxon>Mycolicibacterium</taxon>
    </lineage>
</organism>
<dbReference type="EC" id="2.4.2.9" evidence="4 13"/>
<feature type="domain" description="Phosphoribosyltransferase" evidence="14">
    <location>
        <begin position="1"/>
        <end position="190"/>
    </location>
</feature>
<dbReference type="GO" id="GO:0005525">
    <property type="term" value="F:GTP binding"/>
    <property type="evidence" value="ECO:0007669"/>
    <property type="project" value="UniProtKB-KW"/>
</dbReference>
<keyword evidence="7 15" id="KW-0808">Transferase</keyword>
<dbReference type="EMBL" id="LQPC01000022">
    <property type="protein sequence ID" value="ORV90132.1"/>
    <property type="molecule type" value="Genomic_DNA"/>
</dbReference>
<comment type="similarity">
    <text evidence="3">Belongs to the UPRTase family.</text>
</comment>
<evidence type="ECO:0000256" key="9">
    <source>
        <dbReference type="ARBA" id="ARBA00023134"/>
    </source>
</evidence>
<comment type="function">
    <text evidence="11">Catalyzes the conversion of uracil and 5-phospho-alpha-D-ribose 1-diphosphate (PRPP) to UMP and diphosphate.</text>
</comment>
<dbReference type="Gene3D" id="3.40.50.2020">
    <property type="match status" value="1"/>
</dbReference>
<dbReference type="Proteomes" id="UP000193622">
    <property type="component" value="Unassembled WGS sequence"/>
</dbReference>
<comment type="caution">
    <text evidence="15">The sequence shown here is derived from an EMBL/GenBank/DDBJ whole genome shotgun (WGS) entry which is preliminary data.</text>
</comment>
<accession>A0A1X1WUB5</accession>
<sequence>MRRKEASTNSFRRLVREVSAMMAYEVLRDVALHEVEVETPLERTAGHAIDGKKLVFISILRAGTGILDGMLEVVPSARVGHIGLYRDPKTLIAVEYYFKMPGDLHERDLIVVDPLLATGNSAIAAVERLREYGPKSIKFVCLLTCPEGVAAMTEAHPEVPIYTAAVDRELDDRGYILPGLGDVGDRIFGTK</sequence>
<evidence type="ECO:0000256" key="2">
    <source>
        <dbReference type="ARBA" id="ARBA00005180"/>
    </source>
</evidence>
<keyword evidence="6 15" id="KW-0328">Glycosyltransferase</keyword>
<dbReference type="NCBIfam" id="NF001097">
    <property type="entry name" value="PRK00129.1"/>
    <property type="match status" value="1"/>
</dbReference>
<evidence type="ECO:0000259" key="14">
    <source>
        <dbReference type="Pfam" id="PF14681"/>
    </source>
</evidence>
<comment type="pathway">
    <text evidence="2">Pyrimidine metabolism; UMP biosynthesis via salvage pathway; UMP from uracil: step 1/1.</text>
</comment>
<dbReference type="InterPro" id="IPR029057">
    <property type="entry name" value="PRTase-like"/>
</dbReference>
<name>A0A1X1WUB5_MYCIR</name>
<evidence type="ECO:0000256" key="7">
    <source>
        <dbReference type="ARBA" id="ARBA00022679"/>
    </source>
</evidence>
<keyword evidence="5" id="KW-0021">Allosteric enzyme</keyword>
<dbReference type="InterPro" id="IPR000836">
    <property type="entry name" value="PRTase_dom"/>
</dbReference>
<dbReference type="FunFam" id="3.40.50.2020:FF:000003">
    <property type="entry name" value="Uracil phosphoribosyltransferase"/>
    <property type="match status" value="1"/>
</dbReference>
<dbReference type="GO" id="GO:0044206">
    <property type="term" value="P:UMP salvage"/>
    <property type="evidence" value="ECO:0007669"/>
    <property type="project" value="UniProtKB-UniPathway"/>
</dbReference>
<dbReference type="GO" id="GO:0004845">
    <property type="term" value="F:uracil phosphoribosyltransferase activity"/>
    <property type="evidence" value="ECO:0007669"/>
    <property type="project" value="UniProtKB-UniRule"/>
</dbReference>
<dbReference type="InterPro" id="IPR005765">
    <property type="entry name" value="UPRT"/>
</dbReference>
<dbReference type="UniPathway" id="UPA00574">
    <property type="reaction ID" value="UER00636"/>
</dbReference>